<evidence type="ECO:0000313" key="2">
    <source>
        <dbReference type="Proteomes" id="UP000018144"/>
    </source>
</evidence>
<dbReference type="EMBL" id="HF935349">
    <property type="protein sequence ID" value="CCX07299.1"/>
    <property type="molecule type" value="Genomic_DNA"/>
</dbReference>
<gene>
    <name evidence="1" type="ORF">PCON_06888</name>
</gene>
<dbReference type="AlphaFoldDB" id="U4LAW2"/>
<accession>U4LAW2</accession>
<name>U4LAW2_PYROM</name>
<dbReference type="Proteomes" id="UP000018144">
    <property type="component" value="Unassembled WGS sequence"/>
</dbReference>
<protein>
    <submittedName>
        <fullName evidence="1">Uncharacterized protein</fullName>
    </submittedName>
</protein>
<sequence length="134" mass="15813">MSPPFLHFRPLATPLTRISEFIFIDTHEDLAQYHAHTSVTRTFERVILLFEHCGKWYGHRKHNVTRRHEPETVFKVYGALICVSFSALINFETSSQSSVDIRCHVRDQSHRTSLISTFLYHKSNMPNFHSYRCF</sequence>
<keyword evidence="2" id="KW-1185">Reference proteome</keyword>
<evidence type="ECO:0000313" key="1">
    <source>
        <dbReference type="EMBL" id="CCX07299.1"/>
    </source>
</evidence>
<proteinExistence type="predicted"/>
<reference evidence="1 2" key="1">
    <citation type="journal article" date="2013" name="PLoS Genet.">
        <title>The genome and development-dependent transcriptomes of Pyronema confluens: a window into fungal evolution.</title>
        <authorList>
            <person name="Traeger S."/>
            <person name="Altegoer F."/>
            <person name="Freitag M."/>
            <person name="Gabaldon T."/>
            <person name="Kempken F."/>
            <person name="Kumar A."/>
            <person name="Marcet-Houben M."/>
            <person name="Poggeler S."/>
            <person name="Stajich J.E."/>
            <person name="Nowrousian M."/>
        </authorList>
    </citation>
    <scope>NUCLEOTIDE SEQUENCE [LARGE SCALE GENOMIC DNA]</scope>
    <source>
        <strain evidence="2">CBS 100304</strain>
        <tissue evidence="1">Vegetative mycelium</tissue>
    </source>
</reference>
<organism evidence="1 2">
    <name type="scientific">Pyronema omphalodes (strain CBS 100304)</name>
    <name type="common">Pyronema confluens</name>
    <dbReference type="NCBI Taxonomy" id="1076935"/>
    <lineage>
        <taxon>Eukaryota</taxon>
        <taxon>Fungi</taxon>
        <taxon>Dikarya</taxon>
        <taxon>Ascomycota</taxon>
        <taxon>Pezizomycotina</taxon>
        <taxon>Pezizomycetes</taxon>
        <taxon>Pezizales</taxon>
        <taxon>Pyronemataceae</taxon>
        <taxon>Pyronema</taxon>
    </lineage>
</organism>